<feature type="compositionally biased region" description="Basic and acidic residues" evidence="2">
    <location>
        <begin position="458"/>
        <end position="474"/>
    </location>
</feature>
<evidence type="ECO:0000259" key="4">
    <source>
        <dbReference type="PROSITE" id="PS50157"/>
    </source>
</evidence>
<dbReference type="PROSITE" id="PS50157">
    <property type="entry name" value="ZINC_FINGER_C2H2_2"/>
    <property type="match status" value="1"/>
</dbReference>
<evidence type="ECO:0000256" key="2">
    <source>
        <dbReference type="SAM" id="MobiDB-lite"/>
    </source>
</evidence>
<dbReference type="Gene3D" id="3.30.160.60">
    <property type="entry name" value="Classic Zinc Finger"/>
    <property type="match status" value="1"/>
</dbReference>
<feature type="region of interest" description="Disordered" evidence="2">
    <location>
        <begin position="1"/>
        <end position="60"/>
    </location>
</feature>
<sequence>METNNDKMPKSKRLRQEDHARDGNLGESSNSSKRQRASEKKEDRPRQLRSTRSSSSTNGSLVDAVVASSLPVQSSQSYNISNIEAENTASNEPFSSSNIRPQPKHSCPICNKQMCTQYSLRSHLLTHTDECPYVCPFCTDSRAFTRQSELATHLKKSHPKTHFEPRNVLKAAAKKYLRKNASFVKQRTSEQSRRSRIHEDVKETVLRKCKILPLDNPDVVKNLAEMKNKLLISPRIILEPQLPGNESERAPQGRSTRTQESMVSSSAFRQANPVEYSARDDNDSEPRQSSSSACTSSFQNDKEEKNKQHELENDSEEDDGKPDENVETMAVAQIPGPSSSSSSLESSMNMELLMLELSHSRASKQAERNEFQNDIPQDNLGGNHGENVVPIANSSSLFQAKTQENVNQVGRDVIQRLNSRRAQSCLQSPYTFNHYKFTNSQRKTPKAQGLKQDTGNEEVGRRNDGDMEERVCDGEERDVETQEDAVHNGDERDEETVEGDGSQVEGDEGIGEVNGGPVGGDQRIGEAYVGIDGQNDVIMERNGGIEGSIDGIGEANGGDVEEGDERMEDNGSIDERGIVIAEHGDDVVNREGYIGEHFLNRIVPHNIIFFGGAFVGAIAAGIYDSMIEYMSSND</sequence>
<evidence type="ECO:0000313" key="6">
    <source>
        <dbReference type="Proteomes" id="UP001642540"/>
    </source>
</evidence>
<dbReference type="EMBL" id="CAXLJM020000008">
    <property type="protein sequence ID" value="CAL8075602.1"/>
    <property type="molecule type" value="Genomic_DNA"/>
</dbReference>
<organism evidence="5 6">
    <name type="scientific">Orchesella dallaii</name>
    <dbReference type="NCBI Taxonomy" id="48710"/>
    <lineage>
        <taxon>Eukaryota</taxon>
        <taxon>Metazoa</taxon>
        <taxon>Ecdysozoa</taxon>
        <taxon>Arthropoda</taxon>
        <taxon>Hexapoda</taxon>
        <taxon>Collembola</taxon>
        <taxon>Entomobryomorpha</taxon>
        <taxon>Entomobryoidea</taxon>
        <taxon>Orchesellidae</taxon>
        <taxon>Orchesellinae</taxon>
        <taxon>Orchesella</taxon>
    </lineage>
</organism>
<feature type="domain" description="C2H2-type" evidence="4">
    <location>
        <begin position="105"/>
        <end position="132"/>
    </location>
</feature>
<dbReference type="SUPFAM" id="SSF57667">
    <property type="entry name" value="beta-beta-alpha zinc fingers"/>
    <property type="match status" value="1"/>
</dbReference>
<feature type="region of interest" description="Disordered" evidence="2">
    <location>
        <begin position="436"/>
        <end position="523"/>
    </location>
</feature>
<keyword evidence="6" id="KW-1185">Reference proteome</keyword>
<dbReference type="PROSITE" id="PS00028">
    <property type="entry name" value="ZINC_FINGER_C2H2_1"/>
    <property type="match status" value="1"/>
</dbReference>
<keyword evidence="3" id="KW-1133">Transmembrane helix</keyword>
<evidence type="ECO:0000256" key="1">
    <source>
        <dbReference type="PROSITE-ProRule" id="PRU00042"/>
    </source>
</evidence>
<keyword evidence="3" id="KW-0812">Transmembrane</keyword>
<reference evidence="5 6" key="1">
    <citation type="submission" date="2024-08" db="EMBL/GenBank/DDBJ databases">
        <authorList>
            <person name="Cucini C."/>
            <person name="Frati F."/>
        </authorList>
    </citation>
    <scope>NUCLEOTIDE SEQUENCE [LARGE SCALE GENOMIC DNA]</scope>
</reference>
<feature type="compositionally biased region" description="Polar residues" evidence="2">
    <location>
        <begin position="253"/>
        <end position="269"/>
    </location>
</feature>
<dbReference type="InterPro" id="IPR036236">
    <property type="entry name" value="Znf_C2H2_sf"/>
</dbReference>
<dbReference type="Proteomes" id="UP001642540">
    <property type="component" value="Unassembled WGS sequence"/>
</dbReference>
<feature type="compositionally biased region" description="Basic and acidic residues" evidence="2">
    <location>
        <begin position="277"/>
        <end position="286"/>
    </location>
</feature>
<feature type="compositionally biased region" description="Basic and acidic residues" evidence="2">
    <location>
        <begin position="300"/>
        <end position="312"/>
    </location>
</feature>
<comment type="caution">
    <text evidence="5">The sequence shown here is derived from an EMBL/GenBank/DDBJ whole genome shotgun (WGS) entry which is preliminary data.</text>
</comment>
<protein>
    <recommendedName>
        <fullName evidence="4">C2H2-type domain-containing protein</fullName>
    </recommendedName>
</protein>
<evidence type="ECO:0000313" key="5">
    <source>
        <dbReference type="EMBL" id="CAL8075602.1"/>
    </source>
</evidence>
<name>A0ABP1PSC8_9HEXA</name>
<keyword evidence="1" id="KW-0862">Zinc</keyword>
<feature type="transmembrane region" description="Helical" evidence="3">
    <location>
        <begin position="607"/>
        <end position="626"/>
    </location>
</feature>
<keyword evidence="1" id="KW-0479">Metal-binding</keyword>
<feature type="compositionally biased region" description="Basic and acidic residues" evidence="2">
    <location>
        <begin position="1"/>
        <end position="24"/>
    </location>
</feature>
<dbReference type="SMART" id="SM00355">
    <property type="entry name" value="ZnF_C2H2"/>
    <property type="match status" value="2"/>
</dbReference>
<proteinExistence type="predicted"/>
<evidence type="ECO:0000256" key="3">
    <source>
        <dbReference type="SAM" id="Phobius"/>
    </source>
</evidence>
<keyword evidence="1" id="KW-0863">Zinc-finger</keyword>
<accession>A0ABP1PSC8</accession>
<feature type="region of interest" description="Disordered" evidence="2">
    <location>
        <begin position="242"/>
        <end position="323"/>
    </location>
</feature>
<keyword evidence="3" id="KW-0472">Membrane</keyword>
<gene>
    <name evidence="5" type="ORF">ODALV1_LOCUS3228</name>
</gene>
<feature type="compositionally biased region" description="Basic and acidic residues" evidence="2">
    <location>
        <begin position="36"/>
        <end position="46"/>
    </location>
</feature>
<dbReference type="InterPro" id="IPR013087">
    <property type="entry name" value="Znf_C2H2_type"/>
</dbReference>